<proteinExistence type="predicted"/>
<dbReference type="PANTHER" id="PTHR35007">
    <property type="entry name" value="INTEGRAL MEMBRANE PROTEIN-RELATED"/>
    <property type="match status" value="1"/>
</dbReference>
<keyword evidence="4 6" id="KW-1133">Transmembrane helix</keyword>
<comment type="subcellular location">
    <subcellularLocation>
        <location evidence="1">Cell membrane</location>
        <topology evidence="1">Multi-pass membrane protein</topology>
    </subcellularLocation>
</comment>
<keyword evidence="5 6" id="KW-0472">Membrane</keyword>
<dbReference type="OrthoDB" id="2574794at2"/>
<protein>
    <submittedName>
        <fullName evidence="8">Flp pilus assembly protein TadC</fullName>
    </submittedName>
</protein>
<dbReference type="PATRIC" id="fig|1300222.3.peg.5104"/>
<organism evidence="8 9">
    <name type="scientific">Brevibacillus borstelensis AK1</name>
    <dbReference type="NCBI Taxonomy" id="1300222"/>
    <lineage>
        <taxon>Bacteria</taxon>
        <taxon>Bacillati</taxon>
        <taxon>Bacillota</taxon>
        <taxon>Bacilli</taxon>
        <taxon>Bacillales</taxon>
        <taxon>Paenibacillaceae</taxon>
        <taxon>Brevibacillus</taxon>
    </lineage>
</organism>
<evidence type="ECO:0000259" key="7">
    <source>
        <dbReference type="Pfam" id="PF00482"/>
    </source>
</evidence>
<evidence type="ECO:0000256" key="4">
    <source>
        <dbReference type="ARBA" id="ARBA00022989"/>
    </source>
</evidence>
<gene>
    <name evidence="8" type="ORF">I532_24292</name>
</gene>
<dbReference type="Pfam" id="PF00482">
    <property type="entry name" value="T2SSF"/>
    <property type="match status" value="1"/>
</dbReference>
<dbReference type="EMBL" id="APBN01000022">
    <property type="protein sequence ID" value="EMT50041.1"/>
    <property type="molecule type" value="Genomic_DNA"/>
</dbReference>
<accession>M8DSY0</accession>
<feature type="transmembrane region" description="Helical" evidence="6">
    <location>
        <begin position="121"/>
        <end position="140"/>
    </location>
</feature>
<keyword evidence="3 6" id="KW-0812">Transmembrane</keyword>
<feature type="transmembrane region" description="Helical" evidence="6">
    <location>
        <begin position="268"/>
        <end position="290"/>
    </location>
</feature>
<evidence type="ECO:0000256" key="6">
    <source>
        <dbReference type="SAM" id="Phobius"/>
    </source>
</evidence>
<keyword evidence="9" id="KW-1185">Reference proteome</keyword>
<evidence type="ECO:0000313" key="8">
    <source>
        <dbReference type="EMBL" id="EMT50041.1"/>
    </source>
</evidence>
<dbReference type="GeneID" id="89502122"/>
<dbReference type="GO" id="GO:0005886">
    <property type="term" value="C:plasma membrane"/>
    <property type="evidence" value="ECO:0007669"/>
    <property type="project" value="UniProtKB-SubCell"/>
</dbReference>
<evidence type="ECO:0000256" key="2">
    <source>
        <dbReference type="ARBA" id="ARBA00022475"/>
    </source>
</evidence>
<dbReference type="RefSeq" id="WP_003392782.1">
    <property type="nucleotide sequence ID" value="NZ_APBN01000022.1"/>
</dbReference>
<dbReference type="Proteomes" id="UP000012081">
    <property type="component" value="Unassembled WGS sequence"/>
</dbReference>
<reference evidence="8 9" key="1">
    <citation type="submission" date="2013-03" db="EMBL/GenBank/DDBJ databases">
        <title>Assembly of a new bacterial strain Brevibacillus borstelensis AK1.</title>
        <authorList>
            <person name="Rajan I."/>
            <person name="PoliReddy D."/>
            <person name="Sugumar T."/>
            <person name="Rathinam K."/>
            <person name="Alqarawi S."/>
            <person name="Khalil A.B."/>
            <person name="Sivakumar N."/>
        </authorList>
    </citation>
    <scope>NUCLEOTIDE SEQUENCE [LARGE SCALE GENOMIC DNA]</scope>
    <source>
        <strain evidence="8 9">AK1</strain>
    </source>
</reference>
<sequence length="298" mass="33463">MPTLIACFTFVLVVMLFLPTKWLQVQKVKKGFVFMSSYVTSSTTRKTGLVHLITPFVMSMMAALRLRIRPKQRKDIQTKLIHAGLAENWTVENFVSVQAGSAVLAGLYFLFLGWANGNSDYYLIAIGAVLIGYFLPQQWIRQKIKSRQESIRRELPHLLNAVAIMCEAGLHLFPALREVATRQKGVLARELLTVVNDVAYGVGQIEALERMADRCQVEEVSRFVSALSQTIERGASGITGVLRQQASEVWEDRKKKAQRLGAEASLKLFLPLLLLAFPAMTIFMLGPVFIELARFVMN</sequence>
<dbReference type="PANTHER" id="PTHR35007:SF2">
    <property type="entry name" value="PILUS ASSEMBLE PROTEIN"/>
    <property type="match status" value="1"/>
</dbReference>
<name>M8DSY0_9BACL</name>
<dbReference type="InterPro" id="IPR018076">
    <property type="entry name" value="T2SS_GspF_dom"/>
</dbReference>
<feature type="transmembrane region" description="Helical" evidence="6">
    <location>
        <begin position="89"/>
        <end position="115"/>
    </location>
</feature>
<evidence type="ECO:0000256" key="5">
    <source>
        <dbReference type="ARBA" id="ARBA00023136"/>
    </source>
</evidence>
<dbReference type="STRING" id="1300222.I532_24292"/>
<feature type="transmembrane region" description="Helical" evidence="6">
    <location>
        <begin position="47"/>
        <end position="68"/>
    </location>
</feature>
<feature type="domain" description="Type II secretion system protein GspF" evidence="7">
    <location>
        <begin position="159"/>
        <end position="285"/>
    </location>
</feature>
<comment type="caution">
    <text evidence="8">The sequence shown here is derived from an EMBL/GenBank/DDBJ whole genome shotgun (WGS) entry which is preliminary data.</text>
</comment>
<evidence type="ECO:0000313" key="9">
    <source>
        <dbReference type="Proteomes" id="UP000012081"/>
    </source>
</evidence>
<dbReference type="AlphaFoldDB" id="M8DSY0"/>
<evidence type="ECO:0000256" key="3">
    <source>
        <dbReference type="ARBA" id="ARBA00022692"/>
    </source>
</evidence>
<keyword evidence="2" id="KW-1003">Cell membrane</keyword>
<evidence type="ECO:0000256" key="1">
    <source>
        <dbReference type="ARBA" id="ARBA00004651"/>
    </source>
</evidence>